<feature type="compositionally biased region" description="Acidic residues" evidence="2">
    <location>
        <begin position="646"/>
        <end position="667"/>
    </location>
</feature>
<proteinExistence type="predicted"/>
<dbReference type="Proteomes" id="UP000271241">
    <property type="component" value="Unassembled WGS sequence"/>
</dbReference>
<organism evidence="3 4">
    <name type="scientific">Thamnocephalis sphaerospora</name>
    <dbReference type="NCBI Taxonomy" id="78915"/>
    <lineage>
        <taxon>Eukaryota</taxon>
        <taxon>Fungi</taxon>
        <taxon>Fungi incertae sedis</taxon>
        <taxon>Zoopagomycota</taxon>
        <taxon>Zoopagomycotina</taxon>
        <taxon>Zoopagomycetes</taxon>
        <taxon>Zoopagales</taxon>
        <taxon>Sigmoideomycetaceae</taxon>
        <taxon>Thamnocephalis</taxon>
    </lineage>
</organism>
<feature type="compositionally biased region" description="Polar residues" evidence="2">
    <location>
        <begin position="685"/>
        <end position="697"/>
    </location>
</feature>
<feature type="region of interest" description="Disordered" evidence="2">
    <location>
        <begin position="200"/>
        <end position="234"/>
    </location>
</feature>
<protein>
    <submittedName>
        <fullName evidence="3">Uncharacterized protein</fullName>
    </submittedName>
</protein>
<feature type="compositionally biased region" description="Low complexity" evidence="2">
    <location>
        <begin position="944"/>
        <end position="955"/>
    </location>
</feature>
<accession>A0A4P9XVY5</accession>
<keyword evidence="1" id="KW-0175">Coiled coil</keyword>
<reference evidence="4" key="1">
    <citation type="journal article" date="2018" name="Nat. Microbiol.">
        <title>Leveraging single-cell genomics to expand the fungal tree of life.</title>
        <authorList>
            <person name="Ahrendt S.R."/>
            <person name="Quandt C.A."/>
            <person name="Ciobanu D."/>
            <person name="Clum A."/>
            <person name="Salamov A."/>
            <person name="Andreopoulos B."/>
            <person name="Cheng J.F."/>
            <person name="Woyke T."/>
            <person name="Pelin A."/>
            <person name="Henrissat B."/>
            <person name="Reynolds N.K."/>
            <person name="Benny G.L."/>
            <person name="Smith M.E."/>
            <person name="James T.Y."/>
            <person name="Grigoriev I.V."/>
        </authorList>
    </citation>
    <scope>NUCLEOTIDE SEQUENCE [LARGE SCALE GENOMIC DNA]</scope>
    <source>
        <strain evidence="4">RSA 1356</strain>
    </source>
</reference>
<feature type="compositionally biased region" description="Polar residues" evidence="2">
    <location>
        <begin position="92"/>
        <end position="102"/>
    </location>
</feature>
<feature type="compositionally biased region" description="Polar residues" evidence="2">
    <location>
        <begin position="591"/>
        <end position="617"/>
    </location>
</feature>
<feature type="compositionally biased region" description="Low complexity" evidence="2">
    <location>
        <begin position="323"/>
        <end position="333"/>
    </location>
</feature>
<feature type="compositionally biased region" description="Low complexity" evidence="2">
    <location>
        <begin position="111"/>
        <end position="130"/>
    </location>
</feature>
<name>A0A4P9XVY5_9FUNG</name>
<feature type="compositionally biased region" description="Basic residues" evidence="2">
    <location>
        <begin position="220"/>
        <end position="234"/>
    </location>
</feature>
<feature type="compositionally biased region" description="Polar residues" evidence="2">
    <location>
        <begin position="251"/>
        <end position="277"/>
    </location>
</feature>
<evidence type="ECO:0000313" key="4">
    <source>
        <dbReference type="Proteomes" id="UP000271241"/>
    </source>
</evidence>
<feature type="coiled-coil region" evidence="1">
    <location>
        <begin position="841"/>
        <end position="903"/>
    </location>
</feature>
<sequence>MGKLTLFRKKSSATLQDARETEESRSQTVPPVLPTLGLGSGSLQNDTGRAAPRGLSPGSPAMNSLRVGGAPASQDVGGQQTSLLDEIMSDLSPMSSYPTSASRLEGFGSAPLSSPLDPCSTSTPSSPSMPGRLGYSASSASAMPRRHNGDGLEQTGGLLSTGKTSYAEKRSTMLLSFEDDLAAILNVTSNLSIEERDHLNTQKTAAATPRTATTTAAAQHSRKGSKTGDKKKKSNNIYDLYARAAAAPPLSATNSYREQTGSALRTTTTTVYASSSRKPVLTKAEKRATWLKQSDSAARARAATIASGRPSFNDDDLDDSSDSEYSSSSSSSSESEESDSEHSDVASDVSGTAGGASLNRIGQIAVARGLARQAERDRVNRIQNWAGNIADADTNNLAIERMKDRHRLEMEAAGTLSHSPAAPQPANVPAGNGGVMPPVGAPVAMRRAPNAPQPMMAAGGNNGVLANAAAAHAAGVHDLSRQHAMSPMGNGGLMPATTTADSSATWAATPTMPGMHGAMPLQHMQHPMVSPAAHVAYSGQHQPAHTTVSPVQTQPSPVTHVTPASPVEASRQIPQRAVRAPDMSGRRGTMLSDSAVSMATTDQSSGRSETSTATSPDISVVEAPRKKPQQHKTLPSGRTQTQVLSSDEEDGEEDEESSSDDDSDSDDEGNRKRRGATGKVGASTPVRTTFTPVTKQRTVPLAPASKSEDDSDDEDNKPVNVARRTPKDIAAQAGVMPRAPVAYGQRYPPNHPVTMSGISAAVPAPSMMAPTSPQRQQYPMPMMMMAGPTGVPQAHPQSYPQAHPQMHPPSVPYGWPQMMPPSTSPQAQSPGAQYGAAPTLIQQQQQKMLAAQQAKMQQMNQPGSAPYGLPVSNQAAGNHVQAYAALEQQQQQAMMMLAQQQQQQQMFGNEALHSPNAYPRAGPQTLLQQQQVLLAQQQQQQVQQLSQSPFQMQKQAQRQRLGLSPSSSMQSMRGQPLISGFSQPQYQSP</sequence>
<feature type="compositionally biased region" description="Basic residues" evidence="2">
    <location>
        <begin position="1"/>
        <end position="11"/>
    </location>
</feature>
<feature type="region of interest" description="Disordered" evidence="2">
    <location>
        <begin position="944"/>
        <end position="989"/>
    </location>
</feature>
<dbReference type="STRING" id="78915.A0A4P9XVY5"/>
<dbReference type="EMBL" id="KZ992452">
    <property type="protein sequence ID" value="RKP10455.1"/>
    <property type="molecule type" value="Genomic_DNA"/>
</dbReference>
<dbReference type="OrthoDB" id="10685025at2759"/>
<feature type="region of interest" description="Disordered" evidence="2">
    <location>
        <begin position="1"/>
        <end position="159"/>
    </location>
</feature>
<feature type="compositionally biased region" description="Polar residues" evidence="2">
    <location>
        <begin position="631"/>
        <end position="644"/>
    </location>
</feature>
<dbReference type="AlphaFoldDB" id="A0A4P9XVY5"/>
<gene>
    <name evidence="3" type="ORF">THASP1DRAFT_27783</name>
</gene>
<feature type="region of interest" description="Disordered" evidence="2">
    <location>
        <begin position="251"/>
        <end position="356"/>
    </location>
</feature>
<keyword evidence="4" id="KW-1185">Reference proteome</keyword>
<feature type="compositionally biased region" description="Low complexity" evidence="2">
    <location>
        <begin position="201"/>
        <end position="218"/>
    </location>
</feature>
<evidence type="ECO:0000256" key="2">
    <source>
        <dbReference type="SAM" id="MobiDB-lite"/>
    </source>
</evidence>
<feature type="compositionally biased region" description="Polar residues" evidence="2">
    <location>
        <begin position="539"/>
        <end position="559"/>
    </location>
</feature>
<feature type="compositionally biased region" description="Acidic residues" evidence="2">
    <location>
        <begin position="313"/>
        <end position="322"/>
    </location>
</feature>
<feature type="compositionally biased region" description="Polar residues" evidence="2">
    <location>
        <begin position="964"/>
        <end position="973"/>
    </location>
</feature>
<evidence type="ECO:0000256" key="1">
    <source>
        <dbReference type="SAM" id="Coils"/>
    </source>
</evidence>
<feature type="compositionally biased region" description="Polar residues" evidence="2">
    <location>
        <begin position="980"/>
        <end position="989"/>
    </location>
</feature>
<feature type="region of interest" description="Disordered" evidence="2">
    <location>
        <begin position="539"/>
        <end position="728"/>
    </location>
</feature>
<evidence type="ECO:0000313" key="3">
    <source>
        <dbReference type="EMBL" id="RKP10455.1"/>
    </source>
</evidence>